<dbReference type="InterPro" id="IPR029045">
    <property type="entry name" value="ClpP/crotonase-like_dom_sf"/>
</dbReference>
<dbReference type="GO" id="GO:0003860">
    <property type="term" value="F:3-hydroxyisobutyryl-CoA hydrolase activity"/>
    <property type="evidence" value="ECO:0007669"/>
    <property type="project" value="UniProtKB-EC"/>
</dbReference>
<evidence type="ECO:0000313" key="5">
    <source>
        <dbReference type="EMBL" id="KJP87413.1"/>
    </source>
</evidence>
<dbReference type="Pfam" id="PF16113">
    <property type="entry name" value="ECH_2"/>
    <property type="match status" value="1"/>
</dbReference>
<dbReference type="PANTHER" id="PTHR43176">
    <property type="entry name" value="3-HYDROXYISOBUTYRYL-COA HYDROLASE-RELATED"/>
    <property type="match status" value="1"/>
</dbReference>
<dbReference type="EC" id="3.1.2.4" evidence="2"/>
<dbReference type="Proteomes" id="UP000054561">
    <property type="component" value="Unassembled WGS sequence"/>
</dbReference>
<dbReference type="Gene3D" id="3.90.226.10">
    <property type="entry name" value="2-enoyl-CoA Hydratase, Chain A, domain 1"/>
    <property type="match status" value="1"/>
</dbReference>
<dbReference type="InterPro" id="IPR045004">
    <property type="entry name" value="ECH_dom"/>
</dbReference>
<dbReference type="InterPro" id="IPR032259">
    <property type="entry name" value="HIBYL-CoA-H"/>
</dbReference>
<dbReference type="EMBL" id="KQ001675">
    <property type="protein sequence ID" value="KJP87413.1"/>
    <property type="molecule type" value="Genomic_DNA"/>
</dbReference>
<evidence type="ECO:0000259" key="4">
    <source>
        <dbReference type="Pfam" id="PF16113"/>
    </source>
</evidence>
<keyword evidence="6" id="KW-1185">Reference proteome</keyword>
<dbReference type="CDD" id="cd06558">
    <property type="entry name" value="crotonase-like"/>
    <property type="match status" value="1"/>
</dbReference>
<gene>
    <name evidence="5" type="ORF">AK88_02970</name>
</gene>
<dbReference type="OMA" id="CIWNGYA"/>
<proteinExistence type="predicted"/>
<accession>A0A0D9QKC1</accession>
<dbReference type="AlphaFoldDB" id="A0A0D9QKC1"/>
<dbReference type="RefSeq" id="XP_012336016.1">
    <property type="nucleotide sequence ID" value="XM_012480593.1"/>
</dbReference>
<feature type="domain" description="Enoyl-CoA hydratase/isomerase" evidence="4">
    <location>
        <begin position="193"/>
        <end position="509"/>
    </location>
</feature>
<comment type="catalytic activity">
    <reaction evidence="1">
        <text>3-hydroxy-2-methylpropanoyl-CoA + H2O = 3-hydroxy-2-methylpropanoate + CoA + H(+)</text>
        <dbReference type="Rhea" id="RHEA:20888"/>
        <dbReference type="ChEBI" id="CHEBI:11805"/>
        <dbReference type="ChEBI" id="CHEBI:15377"/>
        <dbReference type="ChEBI" id="CHEBI:15378"/>
        <dbReference type="ChEBI" id="CHEBI:57287"/>
        <dbReference type="ChEBI" id="CHEBI:57340"/>
        <dbReference type="EC" id="3.1.2.4"/>
    </reaction>
</comment>
<evidence type="ECO:0000313" key="6">
    <source>
        <dbReference type="Proteomes" id="UP000054561"/>
    </source>
</evidence>
<evidence type="ECO:0000256" key="1">
    <source>
        <dbReference type="ARBA" id="ARBA00001709"/>
    </source>
</evidence>
<dbReference type="GO" id="GO:0006574">
    <property type="term" value="P:L-valine catabolic process"/>
    <property type="evidence" value="ECO:0007669"/>
    <property type="project" value="TreeGrafter"/>
</dbReference>
<dbReference type="OrthoDB" id="1737613at2759"/>
<evidence type="ECO:0000256" key="3">
    <source>
        <dbReference type="ARBA" id="ARBA00022801"/>
    </source>
</evidence>
<sequence>MQKLGSRLHLGEAKRGRRAFHHYVVKPLRVRSFFCVPHFCTSHLSAQTGNPQREWKGTPFYERRQISSFFSQARNNCSVDGKGGNEIFFEKMEKKNSKTFHLKKQSVSSEKAAKFDSVKGGQAENAANVENAANAENTQEEALLNHGDEDKVASRRGTNQNSDPIPPVIDLELSELWSKKTLILNFKNGVFEIILNRPEKLNAINKDMINGLLNIVKSLNNDDRCRIIVIKSSNTTCFCSGSDVKDIVQNKEKGMQHLKQLYMYINFLSNMKKPVLCIWNGYAMGGGLGISMYAKFRIINKKTVYAMPENKIGFFPDIGCCYFFKKYFGRNIGLHLGLTSLRLNEVDLVNFKICTNYVEHVDALLNDIYSIGKENQNEFDAGLARVLDKYPPQITTDTKPVLTQQMISDIEKYYSLATSLEDLVSGLKKDQDDNPFCKQTLDAINQNCYSSGKLWFEYFLYNYVKPLEEVLDNDFKITQHFLYHTDTFEKGVTELLVKKNKSFKWSSEREYGQVQEGRSVEDILTNSRVLSIRGEFT</sequence>
<reference evidence="5 6" key="1">
    <citation type="submission" date="2014-03" db="EMBL/GenBank/DDBJ databases">
        <title>The Genome Sequence of Plasmodium fragile nilgiri.</title>
        <authorList>
            <consortium name="The Broad Institute Genomics Platform"/>
            <consortium name="The Broad Institute Genome Sequencing Center for Infectious Disease"/>
            <person name="Neafsey D."/>
            <person name="Duraisingh M."/>
            <person name="Young S.K."/>
            <person name="Zeng Q."/>
            <person name="Gargeya S."/>
            <person name="Abouelleil A."/>
            <person name="Alvarado L."/>
            <person name="Chapman S.B."/>
            <person name="Gainer-Dewar J."/>
            <person name="Goldberg J."/>
            <person name="Griggs A."/>
            <person name="Gujja S."/>
            <person name="Hansen M."/>
            <person name="Howarth C."/>
            <person name="Imamovic A."/>
            <person name="Larimer J."/>
            <person name="Pearson M."/>
            <person name="Poon T.W."/>
            <person name="Priest M."/>
            <person name="Roberts A."/>
            <person name="Saif S."/>
            <person name="Shea T."/>
            <person name="Sykes S."/>
            <person name="Wortman J."/>
            <person name="Nusbaum C."/>
            <person name="Birren B."/>
        </authorList>
    </citation>
    <scope>NUCLEOTIDE SEQUENCE [LARGE SCALE GENOMIC DNA]</scope>
    <source>
        <strain evidence="6">nilgiri</strain>
    </source>
</reference>
<protein>
    <recommendedName>
        <fullName evidence="2">3-hydroxyisobutyryl-CoA hydrolase</fullName>
        <ecNumber evidence="2">3.1.2.4</ecNumber>
    </recommendedName>
</protein>
<dbReference type="PANTHER" id="PTHR43176:SF3">
    <property type="entry name" value="3-HYDROXYISOBUTYRYL-COA HYDROLASE, MITOCHONDRIAL"/>
    <property type="match status" value="1"/>
</dbReference>
<organism evidence="5 6">
    <name type="scientific">Plasmodium fragile</name>
    <dbReference type="NCBI Taxonomy" id="5857"/>
    <lineage>
        <taxon>Eukaryota</taxon>
        <taxon>Sar</taxon>
        <taxon>Alveolata</taxon>
        <taxon>Apicomplexa</taxon>
        <taxon>Aconoidasida</taxon>
        <taxon>Haemosporida</taxon>
        <taxon>Plasmodiidae</taxon>
        <taxon>Plasmodium</taxon>
        <taxon>Plasmodium (Plasmodium)</taxon>
    </lineage>
</organism>
<keyword evidence="3" id="KW-0378">Hydrolase</keyword>
<dbReference type="SUPFAM" id="SSF52096">
    <property type="entry name" value="ClpP/crotonase"/>
    <property type="match status" value="1"/>
</dbReference>
<name>A0A0D9QKC1_PLAFR</name>
<dbReference type="GeneID" id="24268284"/>
<dbReference type="VEuPathDB" id="PlasmoDB:AK88_02970"/>
<evidence type="ECO:0000256" key="2">
    <source>
        <dbReference type="ARBA" id="ARBA00011915"/>
    </source>
</evidence>